<accession>A0AAV9DDQ1</accession>
<evidence type="ECO:0000313" key="4">
    <source>
        <dbReference type="Proteomes" id="UP001180020"/>
    </source>
</evidence>
<organism evidence="3 4">
    <name type="scientific">Acorus calamus</name>
    <name type="common">Sweet flag</name>
    <dbReference type="NCBI Taxonomy" id="4465"/>
    <lineage>
        <taxon>Eukaryota</taxon>
        <taxon>Viridiplantae</taxon>
        <taxon>Streptophyta</taxon>
        <taxon>Embryophyta</taxon>
        <taxon>Tracheophyta</taxon>
        <taxon>Spermatophyta</taxon>
        <taxon>Magnoliopsida</taxon>
        <taxon>Liliopsida</taxon>
        <taxon>Acoraceae</taxon>
        <taxon>Acorus</taxon>
    </lineage>
</organism>
<dbReference type="AlphaFoldDB" id="A0AAV9DDQ1"/>
<feature type="compositionally biased region" description="Low complexity" evidence="1">
    <location>
        <begin position="50"/>
        <end position="78"/>
    </location>
</feature>
<proteinExistence type="predicted"/>
<comment type="caution">
    <text evidence="3">The sequence shown here is derived from an EMBL/GenBank/DDBJ whole genome shotgun (WGS) entry which is preliminary data.</text>
</comment>
<feature type="region of interest" description="Disordered" evidence="1">
    <location>
        <begin position="35"/>
        <end position="87"/>
    </location>
</feature>
<keyword evidence="2" id="KW-1133">Transmembrane helix</keyword>
<keyword evidence="2" id="KW-0472">Membrane</keyword>
<keyword evidence="2" id="KW-0812">Transmembrane</keyword>
<dbReference type="EMBL" id="JAUJYO010000014">
    <property type="protein sequence ID" value="KAK1299071.1"/>
    <property type="molecule type" value="Genomic_DNA"/>
</dbReference>
<evidence type="ECO:0000313" key="3">
    <source>
        <dbReference type="EMBL" id="KAK1299071.1"/>
    </source>
</evidence>
<sequence>MEERVGLGFGLNLLLLLAMVATNLLSFYHLLSISPTSPTTPSDPSPPLLSPTTSSANSPPSCRATPTPVPTSTRSTARLPSPSDPQD</sequence>
<reference evidence="3" key="2">
    <citation type="submission" date="2023-06" db="EMBL/GenBank/DDBJ databases">
        <authorList>
            <person name="Ma L."/>
            <person name="Liu K.-W."/>
            <person name="Li Z."/>
            <person name="Hsiao Y.-Y."/>
            <person name="Qi Y."/>
            <person name="Fu T."/>
            <person name="Tang G."/>
            <person name="Zhang D."/>
            <person name="Sun W.-H."/>
            <person name="Liu D.-K."/>
            <person name="Li Y."/>
            <person name="Chen G.-Z."/>
            <person name="Liu X.-D."/>
            <person name="Liao X.-Y."/>
            <person name="Jiang Y.-T."/>
            <person name="Yu X."/>
            <person name="Hao Y."/>
            <person name="Huang J."/>
            <person name="Zhao X.-W."/>
            <person name="Ke S."/>
            <person name="Chen Y.-Y."/>
            <person name="Wu W.-L."/>
            <person name="Hsu J.-L."/>
            <person name="Lin Y.-F."/>
            <person name="Huang M.-D."/>
            <person name="Li C.-Y."/>
            <person name="Huang L."/>
            <person name="Wang Z.-W."/>
            <person name="Zhao X."/>
            <person name="Zhong W.-Y."/>
            <person name="Peng D.-H."/>
            <person name="Ahmad S."/>
            <person name="Lan S."/>
            <person name="Zhang J.-S."/>
            <person name="Tsai W.-C."/>
            <person name="Van De Peer Y."/>
            <person name="Liu Z.-J."/>
        </authorList>
    </citation>
    <scope>NUCLEOTIDE SEQUENCE</scope>
    <source>
        <strain evidence="3">CP</strain>
        <tissue evidence="3">Leaves</tissue>
    </source>
</reference>
<evidence type="ECO:0000256" key="1">
    <source>
        <dbReference type="SAM" id="MobiDB-lite"/>
    </source>
</evidence>
<name>A0AAV9DDQ1_ACOCL</name>
<gene>
    <name evidence="3" type="ORF">QJS10_CPB14g01178</name>
</gene>
<reference evidence="3" key="1">
    <citation type="journal article" date="2023" name="Nat. Commun.">
        <title>Diploid and tetraploid genomes of Acorus and the evolution of monocots.</title>
        <authorList>
            <person name="Ma L."/>
            <person name="Liu K.W."/>
            <person name="Li Z."/>
            <person name="Hsiao Y.Y."/>
            <person name="Qi Y."/>
            <person name="Fu T."/>
            <person name="Tang G.D."/>
            <person name="Zhang D."/>
            <person name="Sun W.H."/>
            <person name="Liu D.K."/>
            <person name="Li Y."/>
            <person name="Chen G.Z."/>
            <person name="Liu X.D."/>
            <person name="Liao X.Y."/>
            <person name="Jiang Y.T."/>
            <person name="Yu X."/>
            <person name="Hao Y."/>
            <person name="Huang J."/>
            <person name="Zhao X.W."/>
            <person name="Ke S."/>
            <person name="Chen Y.Y."/>
            <person name="Wu W.L."/>
            <person name="Hsu J.L."/>
            <person name="Lin Y.F."/>
            <person name="Huang M.D."/>
            <person name="Li C.Y."/>
            <person name="Huang L."/>
            <person name="Wang Z.W."/>
            <person name="Zhao X."/>
            <person name="Zhong W.Y."/>
            <person name="Peng D.H."/>
            <person name="Ahmad S."/>
            <person name="Lan S."/>
            <person name="Zhang J.S."/>
            <person name="Tsai W.C."/>
            <person name="Van de Peer Y."/>
            <person name="Liu Z.J."/>
        </authorList>
    </citation>
    <scope>NUCLEOTIDE SEQUENCE</scope>
    <source>
        <strain evidence="3">CP</strain>
    </source>
</reference>
<keyword evidence="4" id="KW-1185">Reference proteome</keyword>
<evidence type="ECO:0000256" key="2">
    <source>
        <dbReference type="SAM" id="Phobius"/>
    </source>
</evidence>
<dbReference type="Proteomes" id="UP001180020">
    <property type="component" value="Unassembled WGS sequence"/>
</dbReference>
<feature type="transmembrane region" description="Helical" evidence="2">
    <location>
        <begin position="7"/>
        <end position="31"/>
    </location>
</feature>
<protein>
    <submittedName>
        <fullName evidence="3">Uncharacterized protein</fullName>
    </submittedName>
</protein>